<accession>A0ACA9Q457</accession>
<feature type="non-terminal residue" evidence="1">
    <location>
        <position position="194"/>
    </location>
</feature>
<evidence type="ECO:0000313" key="2">
    <source>
        <dbReference type="Proteomes" id="UP000789366"/>
    </source>
</evidence>
<dbReference type="EMBL" id="CAJVPW010032197">
    <property type="protein sequence ID" value="CAG8728238.1"/>
    <property type="molecule type" value="Genomic_DNA"/>
</dbReference>
<keyword evidence="2" id="KW-1185">Reference proteome</keyword>
<organism evidence="1 2">
    <name type="scientific">Cetraspora pellucida</name>
    <dbReference type="NCBI Taxonomy" id="1433469"/>
    <lineage>
        <taxon>Eukaryota</taxon>
        <taxon>Fungi</taxon>
        <taxon>Fungi incertae sedis</taxon>
        <taxon>Mucoromycota</taxon>
        <taxon>Glomeromycotina</taxon>
        <taxon>Glomeromycetes</taxon>
        <taxon>Diversisporales</taxon>
        <taxon>Gigasporaceae</taxon>
        <taxon>Cetraspora</taxon>
    </lineage>
</organism>
<name>A0ACA9Q457_9GLOM</name>
<reference evidence="1" key="1">
    <citation type="submission" date="2021-06" db="EMBL/GenBank/DDBJ databases">
        <authorList>
            <person name="Kallberg Y."/>
            <person name="Tangrot J."/>
            <person name="Rosling A."/>
        </authorList>
    </citation>
    <scope>NUCLEOTIDE SEQUENCE</scope>
    <source>
        <strain evidence="1">28 12/20/2015</strain>
    </source>
</reference>
<comment type="caution">
    <text evidence="1">The sequence shown here is derived from an EMBL/GenBank/DDBJ whole genome shotgun (WGS) entry which is preliminary data.</text>
</comment>
<sequence length="194" mass="22435">FPTDWEEADRIQEFHFMLKHILGGNYSAQLSNIIKPGSQILDIGCGPGHWCFEIAQEFPDADIYGIDITPSFPSKIKPKNCYFQKCDILEGLPFGDNRFDYVFMRYMLPVMKKDQWPAVLKDIKRVMKPGGIIESVELNATPYSMGPIYMKFNEKVAETMLKSFGMDLHMKFEPLFKEMEFQNVMCTNKYISIG</sequence>
<gene>
    <name evidence="1" type="ORF">SPELUC_LOCUS12913</name>
</gene>
<feature type="non-terminal residue" evidence="1">
    <location>
        <position position="1"/>
    </location>
</feature>
<dbReference type="Proteomes" id="UP000789366">
    <property type="component" value="Unassembled WGS sequence"/>
</dbReference>
<evidence type="ECO:0000313" key="1">
    <source>
        <dbReference type="EMBL" id="CAG8728238.1"/>
    </source>
</evidence>
<proteinExistence type="predicted"/>
<protein>
    <submittedName>
        <fullName evidence="1">3260_t:CDS:1</fullName>
    </submittedName>
</protein>